<dbReference type="InterPro" id="IPR006665">
    <property type="entry name" value="OmpA-like"/>
</dbReference>
<sequence length="197" mass="21515">MKKQVFRSLVLALMVAGLVCTVSCAKKPVVSEPMGAALEGTVDPDAAAKAAALAKQRAMEEAMLREKALKESALKDAELAKQAAARSRFTNQNIHFAYDSADLTPMSRTLLKEKALWLGENPGVMVVVEGHCDDRGTMEYNLALGDRRAFSAKKFLTDLGIAESRLSTISYGEERPIDPANNETAWAKNRRAQFVIK</sequence>
<evidence type="ECO:0000256" key="5">
    <source>
        <dbReference type="ARBA" id="ARBA00023139"/>
    </source>
</evidence>
<dbReference type="PROSITE" id="PS51123">
    <property type="entry name" value="OMPA_2"/>
    <property type="match status" value="1"/>
</dbReference>
<evidence type="ECO:0000256" key="6">
    <source>
        <dbReference type="ARBA" id="ARBA00023237"/>
    </source>
</evidence>
<feature type="domain" description="OmpA-like" evidence="12">
    <location>
        <begin position="83"/>
        <end position="197"/>
    </location>
</feature>
<dbReference type="GO" id="GO:0009279">
    <property type="term" value="C:cell outer membrane"/>
    <property type="evidence" value="ECO:0007669"/>
    <property type="project" value="UniProtKB-SubCell"/>
</dbReference>
<evidence type="ECO:0000313" key="14">
    <source>
        <dbReference type="Proteomes" id="UP000000442"/>
    </source>
</evidence>
<dbReference type="PANTHER" id="PTHR30329:SF21">
    <property type="entry name" value="LIPOPROTEIN YIAD-RELATED"/>
    <property type="match status" value="1"/>
</dbReference>
<dbReference type="HAMAP" id="MF_02204">
    <property type="entry name" value="Pal"/>
    <property type="match status" value="1"/>
</dbReference>
<evidence type="ECO:0000256" key="2">
    <source>
        <dbReference type="ARBA" id="ARBA00022618"/>
    </source>
</evidence>
<evidence type="ECO:0000256" key="10">
    <source>
        <dbReference type="PROSITE-ProRule" id="PRU00473"/>
    </source>
</evidence>
<dbReference type="KEGG" id="dat:HRM2_30550"/>
<keyword evidence="6" id="KW-0998">Cell outer membrane</keyword>
<organism evidence="13 14">
    <name type="scientific">Desulforapulum autotrophicum (strain ATCC 43914 / DSM 3382 / VKM B-1955 / HRM2)</name>
    <name type="common">Desulfobacterium autotrophicum</name>
    <dbReference type="NCBI Taxonomy" id="177437"/>
    <lineage>
        <taxon>Bacteria</taxon>
        <taxon>Pseudomonadati</taxon>
        <taxon>Thermodesulfobacteriota</taxon>
        <taxon>Desulfobacteria</taxon>
        <taxon>Desulfobacterales</taxon>
        <taxon>Desulfobacteraceae</taxon>
        <taxon>Desulforapulum</taxon>
    </lineage>
</organism>
<protein>
    <recommendedName>
        <fullName evidence="9">Peptidoglycan-associated protein</fullName>
    </recommendedName>
</protein>
<dbReference type="NCBIfam" id="TIGR02802">
    <property type="entry name" value="Pal_lipo"/>
    <property type="match status" value="1"/>
</dbReference>
<evidence type="ECO:0000256" key="4">
    <source>
        <dbReference type="ARBA" id="ARBA00023136"/>
    </source>
</evidence>
<dbReference type="GO" id="GO:0051301">
    <property type="term" value="P:cell division"/>
    <property type="evidence" value="ECO:0007669"/>
    <property type="project" value="UniProtKB-KW"/>
</dbReference>
<evidence type="ECO:0000256" key="3">
    <source>
        <dbReference type="ARBA" id="ARBA00022729"/>
    </source>
</evidence>
<name>C0QKP8_DESAH</name>
<comment type="subcellular location">
    <subcellularLocation>
        <location evidence="1">Cell outer membrane</location>
    </subcellularLocation>
</comment>
<evidence type="ECO:0000259" key="12">
    <source>
        <dbReference type="PROSITE" id="PS51123"/>
    </source>
</evidence>
<gene>
    <name evidence="9 13" type="primary">pal</name>
    <name evidence="13" type="ordered locus">HRM2_30550</name>
</gene>
<dbReference type="AlphaFoldDB" id="C0QKP8"/>
<dbReference type="EMBL" id="CP001087">
    <property type="protein sequence ID" value="ACN16138.1"/>
    <property type="molecule type" value="Genomic_DNA"/>
</dbReference>
<dbReference type="InterPro" id="IPR006664">
    <property type="entry name" value="OMP_bac"/>
</dbReference>
<dbReference type="InterPro" id="IPR050330">
    <property type="entry name" value="Bact_OuterMem_StrucFunc"/>
</dbReference>
<dbReference type="STRING" id="177437.HRM2_30550"/>
<dbReference type="PANTHER" id="PTHR30329">
    <property type="entry name" value="STATOR ELEMENT OF FLAGELLAR MOTOR COMPLEX"/>
    <property type="match status" value="1"/>
</dbReference>
<dbReference type="InterPro" id="IPR039001">
    <property type="entry name" value="Pal"/>
</dbReference>
<evidence type="ECO:0000256" key="11">
    <source>
        <dbReference type="SAM" id="SignalP"/>
    </source>
</evidence>
<dbReference type="SUPFAM" id="SSF103088">
    <property type="entry name" value="OmpA-like"/>
    <property type="match status" value="1"/>
</dbReference>
<evidence type="ECO:0000256" key="9">
    <source>
        <dbReference type="HAMAP-Rule" id="MF_02204"/>
    </source>
</evidence>
<dbReference type="HOGENOM" id="CLU_016890_9_0_7"/>
<keyword evidence="8" id="KW-0131">Cell cycle</keyword>
<evidence type="ECO:0000256" key="7">
    <source>
        <dbReference type="ARBA" id="ARBA00023288"/>
    </source>
</evidence>
<dbReference type="eggNOG" id="COG2885">
    <property type="taxonomic scope" value="Bacteria"/>
</dbReference>
<keyword evidence="4 10" id="KW-0472">Membrane</keyword>
<evidence type="ECO:0000313" key="13">
    <source>
        <dbReference type="EMBL" id="ACN16138.1"/>
    </source>
</evidence>
<keyword evidence="2" id="KW-0132">Cell division</keyword>
<dbReference type="OrthoDB" id="9809164at2"/>
<feature type="signal peptide" evidence="11">
    <location>
        <begin position="1"/>
        <end position="25"/>
    </location>
</feature>
<dbReference type="InterPro" id="IPR036737">
    <property type="entry name" value="OmpA-like_sf"/>
</dbReference>
<keyword evidence="7" id="KW-0449">Lipoprotein</keyword>
<dbReference type="InterPro" id="IPR014169">
    <property type="entry name" value="Pal_lipo_C"/>
</dbReference>
<proteinExistence type="inferred from homology"/>
<reference evidence="13 14" key="1">
    <citation type="journal article" date="2009" name="Environ. Microbiol.">
        <title>Genome sequence of Desulfobacterium autotrophicum HRM2, a marine sulfate reducer oxidizing organic carbon completely to carbon dioxide.</title>
        <authorList>
            <person name="Strittmatter A.W."/>
            <person name="Liesegang H."/>
            <person name="Rabus R."/>
            <person name="Decker I."/>
            <person name="Amann J."/>
            <person name="Andres S."/>
            <person name="Henne A."/>
            <person name="Fricke W.F."/>
            <person name="Martinez-Arias R."/>
            <person name="Bartels D."/>
            <person name="Goesmann A."/>
            <person name="Krause L."/>
            <person name="Puehler A."/>
            <person name="Klenk H.P."/>
            <person name="Richter M."/>
            <person name="Schuler M."/>
            <person name="Gloeckner F.O."/>
            <person name="Meyerdierks A."/>
            <person name="Gottschalk G."/>
            <person name="Amann R."/>
        </authorList>
    </citation>
    <scope>NUCLEOTIDE SEQUENCE [LARGE SCALE GENOMIC DNA]</scope>
    <source>
        <strain evidence="14">ATCC 43914 / DSM 3382 / HRM2</strain>
    </source>
</reference>
<feature type="chain" id="PRO_5002902458" description="Peptidoglycan-associated protein" evidence="11">
    <location>
        <begin position="26"/>
        <end position="197"/>
    </location>
</feature>
<dbReference type="Gene3D" id="3.30.1330.60">
    <property type="entry name" value="OmpA-like domain"/>
    <property type="match status" value="1"/>
</dbReference>
<accession>C0QKP8</accession>
<evidence type="ECO:0000256" key="8">
    <source>
        <dbReference type="ARBA" id="ARBA00023306"/>
    </source>
</evidence>
<dbReference type="CDD" id="cd07185">
    <property type="entry name" value="OmpA_C-like"/>
    <property type="match status" value="1"/>
</dbReference>
<keyword evidence="3 11" id="KW-0732">Signal</keyword>
<evidence type="ECO:0000256" key="1">
    <source>
        <dbReference type="ARBA" id="ARBA00004442"/>
    </source>
</evidence>
<dbReference type="Pfam" id="PF00691">
    <property type="entry name" value="OmpA"/>
    <property type="match status" value="1"/>
</dbReference>
<dbReference type="PRINTS" id="PR01021">
    <property type="entry name" value="OMPADOMAIN"/>
</dbReference>
<keyword evidence="14" id="KW-1185">Reference proteome</keyword>
<comment type="similarity">
    <text evidence="9">Belongs to the Pal lipoprotein family.</text>
</comment>
<keyword evidence="5" id="KW-0564">Palmitate</keyword>
<dbReference type="Proteomes" id="UP000000442">
    <property type="component" value="Chromosome"/>
</dbReference>